<comment type="similarity">
    <text evidence="1">Belongs to the STXBP/unc-18/SEC1 family.</text>
</comment>
<dbReference type="InterPro" id="IPR036045">
    <property type="entry name" value="Sec1-like_sf"/>
</dbReference>
<dbReference type="PANTHER" id="PTHR11679">
    <property type="entry name" value="VESICLE PROTEIN SORTING-ASSOCIATED"/>
    <property type="match status" value="1"/>
</dbReference>
<dbReference type="SUPFAM" id="SSF56815">
    <property type="entry name" value="Sec1/munc18-like (SM) proteins"/>
    <property type="match status" value="1"/>
</dbReference>
<evidence type="ECO:0000256" key="1">
    <source>
        <dbReference type="ARBA" id="ARBA00009884"/>
    </source>
</evidence>
<organism evidence="3 4">
    <name type="scientific">Nosema bombycis (strain CQ1 / CVCC 102059)</name>
    <name type="common">Microsporidian parasite</name>
    <name type="synonym">Pebrine of silkworm</name>
    <dbReference type="NCBI Taxonomy" id="578461"/>
    <lineage>
        <taxon>Eukaryota</taxon>
        <taxon>Fungi</taxon>
        <taxon>Fungi incertae sedis</taxon>
        <taxon>Microsporidia</taxon>
        <taxon>Nosematidae</taxon>
        <taxon>Nosema</taxon>
    </lineage>
</organism>
<evidence type="ECO:0000256" key="2">
    <source>
        <dbReference type="SAM" id="MobiDB-lite"/>
    </source>
</evidence>
<feature type="compositionally biased region" description="Low complexity" evidence="2">
    <location>
        <begin position="415"/>
        <end position="431"/>
    </location>
</feature>
<protein>
    <submittedName>
        <fullName evidence="3">SEC1 family transport protein SLY1</fullName>
    </submittedName>
</protein>
<dbReference type="VEuPathDB" id="MicrosporidiaDB:NBO_11g0020"/>
<name>R0KXL6_NOSB1</name>
<dbReference type="Proteomes" id="UP000016927">
    <property type="component" value="Unassembled WGS sequence"/>
</dbReference>
<dbReference type="Pfam" id="PF00995">
    <property type="entry name" value="Sec1"/>
    <property type="match status" value="1"/>
</dbReference>
<reference evidence="3 4" key="1">
    <citation type="journal article" date="2013" name="BMC Genomics">
        <title>Comparative genomics of parasitic silkworm microsporidia reveal an association between genome expansion and host adaptation.</title>
        <authorList>
            <person name="Pan G."/>
            <person name="Xu J."/>
            <person name="Li T."/>
            <person name="Xia Q."/>
            <person name="Liu S.L."/>
            <person name="Zhang G."/>
            <person name="Li S."/>
            <person name="Li C."/>
            <person name="Liu H."/>
            <person name="Yang L."/>
            <person name="Liu T."/>
            <person name="Zhang X."/>
            <person name="Wu Z."/>
            <person name="Fan W."/>
            <person name="Dang X."/>
            <person name="Xiang H."/>
            <person name="Tao M."/>
            <person name="Li Y."/>
            <person name="Hu J."/>
            <person name="Li Z."/>
            <person name="Lin L."/>
            <person name="Luo J."/>
            <person name="Geng L."/>
            <person name="Wang L."/>
            <person name="Long M."/>
            <person name="Wan Y."/>
            <person name="He N."/>
            <person name="Zhang Z."/>
            <person name="Lu C."/>
            <person name="Keeling P.J."/>
            <person name="Wang J."/>
            <person name="Xiang Z."/>
            <person name="Zhou Z."/>
        </authorList>
    </citation>
    <scope>NUCLEOTIDE SEQUENCE [LARGE SCALE GENOMIC DNA]</scope>
    <source>
        <strain evidence="4">CQ1 / CVCC 102059</strain>
    </source>
</reference>
<dbReference type="STRING" id="578461.R0KXL6"/>
<keyword evidence="4" id="KW-1185">Reference proteome</keyword>
<feature type="region of interest" description="Disordered" evidence="2">
    <location>
        <begin position="401"/>
        <end position="431"/>
    </location>
</feature>
<dbReference type="Gene3D" id="3.90.830.10">
    <property type="entry name" value="Syntaxin Binding Protein 1, Chain A, domain 2"/>
    <property type="match status" value="1"/>
</dbReference>
<proteinExistence type="inferred from homology"/>
<dbReference type="HOGENOM" id="CLU_016216_4_0_1"/>
<dbReference type="Gene3D" id="1.25.40.60">
    <property type="match status" value="1"/>
</dbReference>
<dbReference type="Gene3D" id="3.40.50.1910">
    <property type="match status" value="1"/>
</dbReference>
<gene>
    <name evidence="3" type="primary">SLY1</name>
    <name evidence="3" type="ORF">NBO_11g0020</name>
</gene>
<evidence type="ECO:0000313" key="3">
    <source>
        <dbReference type="EMBL" id="EOB14947.1"/>
    </source>
</evidence>
<dbReference type="AlphaFoldDB" id="R0KXL6"/>
<feature type="non-terminal residue" evidence="3">
    <location>
        <position position="707"/>
    </location>
</feature>
<sequence length="707" mass="81645">MNRTKEFLNYLDLDNQQQSSPKKSLFYDSILDEILLLQRRPIQKLSYSNILKIEDEIDKIQESINKLNFIEVEGTEDEKIHFEGIKKILQSKLNCIKIKVEKHKSNKMGLNLELEPEKGSTSINNNHFNNIHLEQKNLEIIESSNLEGYKITRQRLLEIENIQDTINEHLQIQDERIDEVIGRTGEVLILDKRSQDIISPLIKLNELRDCGVTSYFLINQKRNKIESTPAIYFISNNNINSILNDIDLYSNFHINCVTSIKIRDLEKLGYELSSKGLGLRIGSVYDQFLDFISLQDDLFSLEIKDSYILKENTDLLINTVLSLLSVFVTLEGIPLIYCKDDKTIGKMLSDKIKGTNIIKNKERRPLLIIVDRDYDIITPIQHVWSYSALIHDLLGIEKNKVKGSKGGRGSKDDGSNLGKDNLSKDNLNNNNNNITNFNLDPSDKIWKLNSNEYFPLVVERVDKEFVDYKKEMALRSLDSRSDKKTIQEALEKAPELAKRNESVNSHISICLEMVDIIKNRNIDDFYKIEKSGFTNEEILEISEKGNDLDILRLGLSIYQKDKEISEAIIKKRNLKDYDEVIKFFKSKNPVIVEDNKFILKSVVSGIVGNVKRLLPEKEKSPISELVEEIYYKIKNEKYDEIIDPIKNSNWDNNISSIVVFTLGGSTYSELKTLKILEEKIKIPIYYGGTEILNACEFIRQIKEKVNK</sequence>
<dbReference type="OMA" id="TMNIHIH"/>
<dbReference type="InterPro" id="IPR001619">
    <property type="entry name" value="Sec1-like"/>
</dbReference>
<evidence type="ECO:0000313" key="4">
    <source>
        <dbReference type="Proteomes" id="UP000016927"/>
    </source>
</evidence>
<dbReference type="Gene3D" id="3.40.50.2060">
    <property type="match status" value="1"/>
</dbReference>
<dbReference type="OrthoDB" id="10251230at2759"/>
<dbReference type="GO" id="GO:0016192">
    <property type="term" value="P:vesicle-mediated transport"/>
    <property type="evidence" value="ECO:0007669"/>
    <property type="project" value="InterPro"/>
</dbReference>
<dbReference type="InterPro" id="IPR043127">
    <property type="entry name" value="Sec-1-like_dom3a"/>
</dbReference>
<dbReference type="InterPro" id="IPR027482">
    <property type="entry name" value="Sec1-like_dom2"/>
</dbReference>
<dbReference type="InterPro" id="IPR043154">
    <property type="entry name" value="Sec-1-like_dom1"/>
</dbReference>
<dbReference type="EMBL" id="KB908919">
    <property type="protein sequence ID" value="EOB14947.1"/>
    <property type="molecule type" value="Genomic_DNA"/>
</dbReference>
<accession>R0KXL6</accession>